<sequence>MKTRILIILTALAFSLGGCYTSFATREYEEETFGQVEESPTVDSMTDQPDSMIVFQDEDGNLDTVYLYTGNDTEVNDKPAEEVTIVNNYYDGGGDDGFMVGGFFGFPTFYAPVPFYSYYNPYFYDPFYWNYYPPYYSYYGPSIYVYGDYYAGYYNGGTYYPSEERYRSNQSHWTNLRNNDGGRRVSRKSRDSYRTLPVASRGGANEILNNRINLDREMRKISTSPRKTELASLNKGGIRKANLEVSERAINRKSDAKAVSSRYSKTRKVVKRESVKQSKPKRTSREAKYSRQNTNRKRTYIRIQNKSSYGKRKNKTYRKSYSNSRTREATSSSKRSGSSKSYKRQRTTRSSGKAYNSNSSRSSYKSNSSRRSRSSSSSYKGSRSPSRSSYSGSSSRSSSRSSYRGSSSRSSSRSSYSRPSSHSSSRSSSGRSSSSRSGGRRR</sequence>
<feature type="compositionally biased region" description="Low complexity" evidence="1">
    <location>
        <begin position="374"/>
        <end position="442"/>
    </location>
</feature>
<feature type="region of interest" description="Disordered" evidence="1">
    <location>
        <begin position="256"/>
        <end position="442"/>
    </location>
</feature>
<accession>A0A3B1C6L9</accession>
<feature type="compositionally biased region" description="Low complexity" evidence="1">
    <location>
        <begin position="331"/>
        <end position="340"/>
    </location>
</feature>
<feature type="compositionally biased region" description="Basic residues" evidence="1">
    <location>
        <begin position="309"/>
        <end position="318"/>
    </location>
</feature>
<dbReference type="AlphaFoldDB" id="A0A3B1C6L9"/>
<dbReference type="EMBL" id="UOGD01000310">
    <property type="protein sequence ID" value="VAX25799.1"/>
    <property type="molecule type" value="Genomic_DNA"/>
</dbReference>
<feature type="compositionally biased region" description="Low complexity" evidence="1">
    <location>
        <begin position="349"/>
        <end position="367"/>
    </location>
</feature>
<gene>
    <name evidence="2" type="ORF">MNBD_IGNAVI01-2876</name>
</gene>
<protein>
    <submittedName>
        <fullName evidence="2">Uncharacterized protein</fullName>
    </submittedName>
</protein>
<dbReference type="PROSITE" id="PS51257">
    <property type="entry name" value="PROKAR_LIPOPROTEIN"/>
    <property type="match status" value="1"/>
</dbReference>
<proteinExistence type="predicted"/>
<reference evidence="2" key="1">
    <citation type="submission" date="2018-06" db="EMBL/GenBank/DDBJ databases">
        <authorList>
            <person name="Zhirakovskaya E."/>
        </authorList>
    </citation>
    <scope>NUCLEOTIDE SEQUENCE</scope>
</reference>
<evidence type="ECO:0000256" key="1">
    <source>
        <dbReference type="SAM" id="MobiDB-lite"/>
    </source>
</evidence>
<organism evidence="2">
    <name type="scientific">hydrothermal vent metagenome</name>
    <dbReference type="NCBI Taxonomy" id="652676"/>
    <lineage>
        <taxon>unclassified sequences</taxon>
        <taxon>metagenomes</taxon>
        <taxon>ecological metagenomes</taxon>
    </lineage>
</organism>
<evidence type="ECO:0000313" key="2">
    <source>
        <dbReference type="EMBL" id="VAX25799.1"/>
    </source>
</evidence>
<name>A0A3B1C6L9_9ZZZZ</name>